<organism evidence="2 3">
    <name type="scientific">Corynebacterium aquatimens</name>
    <dbReference type="NCBI Taxonomy" id="1190508"/>
    <lineage>
        <taxon>Bacteria</taxon>
        <taxon>Bacillati</taxon>
        <taxon>Actinomycetota</taxon>
        <taxon>Actinomycetes</taxon>
        <taxon>Mycobacteriales</taxon>
        <taxon>Corynebacteriaceae</taxon>
        <taxon>Corynebacterium</taxon>
    </lineage>
</organism>
<accession>A0A931DYB1</accession>
<reference evidence="2" key="1">
    <citation type="submission" date="2020-11" db="EMBL/GenBank/DDBJ databases">
        <title>Sequencing the genomes of 1000 actinobacteria strains.</title>
        <authorList>
            <person name="Klenk H.-P."/>
        </authorList>
    </citation>
    <scope>NUCLEOTIDE SEQUENCE</scope>
    <source>
        <strain evidence="2">DSM 45632</strain>
    </source>
</reference>
<evidence type="ECO:0000313" key="3">
    <source>
        <dbReference type="Proteomes" id="UP000658613"/>
    </source>
</evidence>
<feature type="compositionally biased region" description="Basic and acidic residues" evidence="1">
    <location>
        <begin position="29"/>
        <end position="43"/>
    </location>
</feature>
<evidence type="ECO:0000313" key="2">
    <source>
        <dbReference type="EMBL" id="MBG6121234.1"/>
    </source>
</evidence>
<comment type="caution">
    <text evidence="2">The sequence shown here is derived from an EMBL/GenBank/DDBJ whole genome shotgun (WGS) entry which is preliminary data.</text>
</comment>
<dbReference type="AlphaFoldDB" id="A0A931DYB1"/>
<gene>
    <name evidence="2" type="ORF">IW254_000203</name>
</gene>
<dbReference type="Proteomes" id="UP000658613">
    <property type="component" value="Unassembled WGS sequence"/>
</dbReference>
<dbReference type="EMBL" id="JADOUE010000001">
    <property type="protein sequence ID" value="MBG6121234.1"/>
    <property type="molecule type" value="Genomic_DNA"/>
</dbReference>
<name>A0A931DYB1_9CORY</name>
<feature type="region of interest" description="Disordered" evidence="1">
    <location>
        <begin position="29"/>
        <end position="50"/>
    </location>
</feature>
<sequence length="50" mass="5865">MRMPPLTGGHVRVRSARPLKMLSEIEVRRSAEKHGIEPEDSMKTRVQYRF</sequence>
<keyword evidence="3" id="KW-1185">Reference proteome</keyword>
<proteinExistence type="predicted"/>
<protein>
    <submittedName>
        <fullName evidence="2">Uncharacterized protein</fullName>
    </submittedName>
</protein>
<evidence type="ECO:0000256" key="1">
    <source>
        <dbReference type="SAM" id="MobiDB-lite"/>
    </source>
</evidence>